<dbReference type="PANTHER" id="PTHR21146:SF0">
    <property type="entry name" value="BLOC-1-RELATED COMPLEX SUBUNIT 8"/>
    <property type="match status" value="1"/>
</dbReference>
<evidence type="ECO:0000313" key="7">
    <source>
        <dbReference type="Proteomes" id="UP000008549"/>
    </source>
</evidence>
<evidence type="ECO:0000256" key="3">
    <source>
        <dbReference type="ARBA" id="ARBA00023136"/>
    </source>
</evidence>
<evidence type="ECO:0000313" key="8">
    <source>
        <dbReference type="WormBase" id="CBG19713a"/>
    </source>
</evidence>
<reference evidence="6 7" key="1">
    <citation type="journal article" date="2003" name="PLoS Biol.">
        <title>The genome sequence of Caenorhabditis briggsae: a platform for comparative genomics.</title>
        <authorList>
            <person name="Stein L.D."/>
            <person name="Bao Z."/>
            <person name="Blasiar D."/>
            <person name="Blumenthal T."/>
            <person name="Brent M.R."/>
            <person name="Chen N."/>
            <person name="Chinwalla A."/>
            <person name="Clarke L."/>
            <person name="Clee C."/>
            <person name="Coghlan A."/>
            <person name="Coulson A."/>
            <person name="D'Eustachio P."/>
            <person name="Fitch D.H."/>
            <person name="Fulton L.A."/>
            <person name="Fulton R.E."/>
            <person name="Griffiths-Jones S."/>
            <person name="Harris T.W."/>
            <person name="Hillier L.W."/>
            <person name="Kamath R."/>
            <person name="Kuwabara P.E."/>
            <person name="Mardis E.R."/>
            <person name="Marra M.A."/>
            <person name="Miner T.L."/>
            <person name="Minx P."/>
            <person name="Mullikin J.C."/>
            <person name="Plumb R.W."/>
            <person name="Rogers J."/>
            <person name="Schein J.E."/>
            <person name="Sohrmann M."/>
            <person name="Spieth J."/>
            <person name="Stajich J.E."/>
            <person name="Wei C."/>
            <person name="Willey D."/>
            <person name="Wilson R.K."/>
            <person name="Durbin R."/>
            <person name="Waterston R.H."/>
        </authorList>
    </citation>
    <scope>NUCLEOTIDE SEQUENCE [LARGE SCALE GENOMIC DNA]</scope>
    <source>
        <strain evidence="6 7">AF16</strain>
    </source>
</reference>
<dbReference type="HOGENOM" id="CLU_151479_0_0_1"/>
<organism evidence="6 7">
    <name type="scientific">Caenorhabditis briggsae</name>
    <dbReference type="NCBI Taxonomy" id="6238"/>
    <lineage>
        <taxon>Eukaryota</taxon>
        <taxon>Metazoa</taxon>
        <taxon>Ecdysozoa</taxon>
        <taxon>Nematoda</taxon>
        <taxon>Chromadorea</taxon>
        <taxon>Rhabditida</taxon>
        <taxon>Rhabditina</taxon>
        <taxon>Rhabditomorpha</taxon>
        <taxon>Rhabditoidea</taxon>
        <taxon>Rhabditidae</taxon>
        <taxon>Peloderinae</taxon>
        <taxon>Caenorhabditis</taxon>
    </lineage>
</organism>
<dbReference type="EMBL" id="HE601474">
    <property type="protein sequence ID" value="CAP36996.2"/>
    <property type="molecule type" value="Genomic_DNA"/>
</dbReference>
<dbReference type="Pfam" id="PF10167">
    <property type="entry name" value="BORCS8"/>
    <property type="match status" value="2"/>
</dbReference>
<keyword evidence="7" id="KW-1185">Reference proteome</keyword>
<evidence type="ECO:0000256" key="1">
    <source>
        <dbReference type="ARBA" id="ARBA00004656"/>
    </source>
</evidence>
<dbReference type="PANTHER" id="PTHR21146">
    <property type="entry name" value="MEF2B PROTEIN"/>
    <property type="match status" value="1"/>
</dbReference>
<gene>
    <name evidence="8" type="primary">blos-9</name>
    <name evidence="6 8" type="ORF">CBG19713</name>
    <name evidence="6" type="ORF">CBG_19713</name>
</gene>
<evidence type="ECO:0000256" key="4">
    <source>
        <dbReference type="ARBA" id="ARBA00023228"/>
    </source>
</evidence>
<sequence length="171" mass="19352">MPNTTAAATTTTTTPNRTREVEISERISESVRLLDNEPSLALYRLQGQRGHRDIWKHRFPNFPEHTTRSLPGIVNRRILLTQQSATLSGAQFDLENTLSTTTNMQNATSSFDNCIEMLRNCMFYKQQLDFDSSRKTETTMSNVKGRSKSLHNVATRVHSNEAPTTTSSDKD</sequence>
<dbReference type="WormBase" id="CBG19713a">
    <property type="protein sequence ID" value="CBP44092"/>
    <property type="gene ID" value="WBGene00038887"/>
    <property type="gene designation" value="Cbr-blos-9"/>
</dbReference>
<proteinExistence type="inferred from homology"/>
<dbReference type="InterPro" id="IPR019320">
    <property type="entry name" value="BORCS8"/>
</dbReference>
<feature type="region of interest" description="Disordered" evidence="5">
    <location>
        <begin position="135"/>
        <end position="171"/>
    </location>
</feature>
<accession>A8XWH7</accession>
<evidence type="ECO:0000313" key="6">
    <source>
        <dbReference type="EMBL" id="CAP36996.2"/>
    </source>
</evidence>
<dbReference type="Proteomes" id="UP000008549">
    <property type="component" value="Unassembled WGS sequence"/>
</dbReference>
<dbReference type="AlphaFoldDB" id="A8XWH7"/>
<dbReference type="eggNOG" id="KOG4523">
    <property type="taxonomic scope" value="Eukaryota"/>
</dbReference>
<dbReference type="InParanoid" id="A8XWH7"/>
<dbReference type="GO" id="GO:0099078">
    <property type="term" value="C:BORC complex"/>
    <property type="evidence" value="ECO:0000318"/>
    <property type="project" value="GO_Central"/>
</dbReference>
<dbReference type="OMA" id="INIRDHM"/>
<evidence type="ECO:0000256" key="2">
    <source>
        <dbReference type="ARBA" id="ARBA00010463"/>
    </source>
</evidence>
<feature type="compositionally biased region" description="Polar residues" evidence="5">
    <location>
        <begin position="161"/>
        <end position="171"/>
    </location>
</feature>
<keyword evidence="3" id="KW-0472">Membrane</keyword>
<reference evidence="6 7" key="2">
    <citation type="journal article" date="2011" name="PLoS Genet.">
        <title>Caenorhabditis briggsae recombinant inbred line genotypes reveal inter-strain incompatibility and the evolution of recombination.</title>
        <authorList>
            <person name="Ross J.A."/>
            <person name="Koboldt D.C."/>
            <person name="Staisch J.E."/>
            <person name="Chamberlin H.M."/>
            <person name="Gupta B.P."/>
            <person name="Miller R.D."/>
            <person name="Baird S.E."/>
            <person name="Haag E.S."/>
        </authorList>
    </citation>
    <scope>NUCLEOTIDE SEQUENCE [LARGE SCALE GENOMIC DNA]</scope>
    <source>
        <strain evidence="6 7">AF16</strain>
    </source>
</reference>
<dbReference type="FunCoup" id="A8XWH7">
    <property type="interactions" value="1386"/>
</dbReference>
<dbReference type="GO" id="GO:0005765">
    <property type="term" value="C:lysosomal membrane"/>
    <property type="evidence" value="ECO:0007669"/>
    <property type="project" value="UniProtKB-SubCell"/>
</dbReference>
<evidence type="ECO:0000256" key="5">
    <source>
        <dbReference type="SAM" id="MobiDB-lite"/>
    </source>
</evidence>
<protein>
    <submittedName>
        <fullName evidence="6">Protein CBG19713</fullName>
    </submittedName>
</protein>
<comment type="subcellular location">
    <subcellularLocation>
        <location evidence="1">Lysosome membrane</location>
    </subcellularLocation>
</comment>
<keyword evidence="4" id="KW-0458">Lysosome</keyword>
<name>A8XWH7_CAEBR</name>
<comment type="similarity">
    <text evidence="2">Belongs to the BORCS8 family.</text>
</comment>
<dbReference type="STRING" id="6238.A8XWH7"/>